<organism evidence="5 6">
    <name type="scientific">Peribacillus cavernae</name>
    <dbReference type="NCBI Taxonomy" id="1674310"/>
    <lineage>
        <taxon>Bacteria</taxon>
        <taxon>Bacillati</taxon>
        <taxon>Bacillota</taxon>
        <taxon>Bacilli</taxon>
        <taxon>Bacillales</taxon>
        <taxon>Bacillaceae</taxon>
        <taxon>Peribacillus</taxon>
    </lineage>
</organism>
<keyword evidence="6" id="KW-1185">Reference proteome</keyword>
<feature type="domain" description="Integrase catalytic" evidence="4">
    <location>
        <begin position="131"/>
        <end position="316"/>
    </location>
</feature>
<feature type="domain" description="HTH IS408-type" evidence="3">
    <location>
        <begin position="4"/>
        <end position="83"/>
    </location>
</feature>
<proteinExistence type="inferred from homology"/>
<dbReference type="GO" id="GO:0003676">
    <property type="term" value="F:nucleic acid binding"/>
    <property type="evidence" value="ECO:0007669"/>
    <property type="project" value="InterPro"/>
</dbReference>
<evidence type="ECO:0000313" key="5">
    <source>
        <dbReference type="EMBL" id="RUQ24563.1"/>
    </source>
</evidence>
<comment type="caution">
    <text evidence="5">The sequence shown here is derived from an EMBL/GenBank/DDBJ whole genome shotgun (WGS) entry which is preliminary data.</text>
</comment>
<dbReference type="PROSITE" id="PS50532">
    <property type="entry name" value="HTH_IS408"/>
    <property type="match status" value="1"/>
</dbReference>
<gene>
    <name evidence="5" type="ORF">ELQ35_21475</name>
</gene>
<comment type="similarity">
    <text evidence="1">Belongs to the transposase IS21/IS408/IS1162 family.</text>
</comment>
<dbReference type="PROSITE" id="PS50994">
    <property type="entry name" value="INTEGRASE"/>
    <property type="match status" value="1"/>
</dbReference>
<dbReference type="InterPro" id="IPR036397">
    <property type="entry name" value="RNaseH_sf"/>
</dbReference>
<dbReference type="InterPro" id="IPR017895">
    <property type="entry name" value="HTH_IS408/IS1162_type"/>
</dbReference>
<evidence type="ECO:0000256" key="2">
    <source>
        <dbReference type="SAM" id="MobiDB-lite"/>
    </source>
</evidence>
<evidence type="ECO:0000313" key="6">
    <source>
        <dbReference type="Proteomes" id="UP000267430"/>
    </source>
</evidence>
<dbReference type="GO" id="GO:0015074">
    <property type="term" value="P:DNA integration"/>
    <property type="evidence" value="ECO:0007669"/>
    <property type="project" value="InterPro"/>
</dbReference>
<feature type="region of interest" description="Disordered" evidence="2">
    <location>
        <begin position="489"/>
        <end position="520"/>
    </location>
</feature>
<dbReference type="EMBL" id="RYZZ01000047">
    <property type="protein sequence ID" value="RUQ24563.1"/>
    <property type="molecule type" value="Genomic_DNA"/>
</dbReference>
<dbReference type="Gene3D" id="3.30.420.10">
    <property type="entry name" value="Ribonuclease H-like superfamily/Ribonuclease H"/>
    <property type="match status" value="1"/>
</dbReference>
<reference evidence="5 6" key="1">
    <citation type="submission" date="2018-12" db="EMBL/GenBank/DDBJ databases">
        <title>Bacillus chawlae sp. nov., Bacillus glennii sp. nov., and Bacillus saganii sp. nov. Isolated from the Vehicle Assembly Building at Kennedy Space Center where the Viking Spacecraft were Assembled.</title>
        <authorList>
            <person name="Seuylemezian A."/>
            <person name="Vaishampayan P."/>
        </authorList>
    </citation>
    <scope>NUCLEOTIDE SEQUENCE [LARGE SCALE GENOMIC DNA]</scope>
    <source>
        <strain evidence="5 6">L5</strain>
    </source>
</reference>
<dbReference type="InterPro" id="IPR001584">
    <property type="entry name" value="Integrase_cat-core"/>
</dbReference>
<name>A0A433H8C7_9BACI</name>
<dbReference type="Proteomes" id="UP000267430">
    <property type="component" value="Unassembled WGS sequence"/>
</dbReference>
<accession>A0A433H8C7</accession>
<dbReference type="PANTHER" id="PTHR35004:SF8">
    <property type="entry name" value="TRANSPOSASE RV3428C-RELATED"/>
    <property type="match status" value="1"/>
</dbReference>
<sequence length="520" mass="59842">MVKYREILRLHSQGVSQRGIASSCANSRNTIREVIKRAQTLNISWPFEEDMTDSDLQELLFPEKHEASNFRRKPDCEHIHKELAKPGVNLALLWDEYCLSCRASYEIPYSYRQFCRFYHDYARKTKATMRIKRKPGEQLEVDWAGQTMSLTDNLTGEDIPVYIFVSALSCSQYAYVEGFLSMDTENWITAHIHALQFFGGVPRIIVPDNLKTGVIKTSRSEPIINPTYQEMAEHYQTTIIPARVRHPKDKPSAEGAVGDISTWIIASLRNQKFFSLAELNEAIKEKLQEFNTKPFQKKKGNRLTAFTEEEKFALMPLPVSPYEMATWLKATVQYDYHITADNMSYSVPYDYIQRRVDVRVTRTIVEVFYKNFRIASHKKLTGKPGQSITIPDHMPKEHKQFLEFNKDYVLDWASSAGESTLATVKSILASYKVEKQALKSCLGLIKLSDRHSIERVEKACERALSYTPRPTLKSIQTILKTGQDKLSELKEAKDSKKEKQTNDYGFTRGAEYYGGKNNDK</sequence>
<dbReference type="OrthoDB" id="3193769at2"/>
<dbReference type="InterPro" id="IPR054353">
    <property type="entry name" value="IstA-like_C"/>
</dbReference>
<evidence type="ECO:0000259" key="4">
    <source>
        <dbReference type="PROSITE" id="PS50994"/>
    </source>
</evidence>
<dbReference type="PANTHER" id="PTHR35004">
    <property type="entry name" value="TRANSPOSASE RV3428C-RELATED"/>
    <property type="match status" value="1"/>
</dbReference>
<dbReference type="AlphaFoldDB" id="A0A433H8C7"/>
<dbReference type="InterPro" id="IPR012337">
    <property type="entry name" value="RNaseH-like_sf"/>
</dbReference>
<protein>
    <submittedName>
        <fullName evidence="5">IS21 family transposase</fullName>
    </submittedName>
</protein>
<dbReference type="NCBIfam" id="NF033546">
    <property type="entry name" value="transpos_IS21"/>
    <property type="match status" value="1"/>
</dbReference>
<feature type="compositionally biased region" description="Basic and acidic residues" evidence="2">
    <location>
        <begin position="489"/>
        <end position="501"/>
    </location>
</feature>
<dbReference type="RefSeq" id="WP_126867226.1">
    <property type="nucleotide sequence ID" value="NZ_JAUSTX010000048.1"/>
</dbReference>
<evidence type="ECO:0000256" key="1">
    <source>
        <dbReference type="ARBA" id="ARBA00009277"/>
    </source>
</evidence>
<evidence type="ECO:0000259" key="3">
    <source>
        <dbReference type="PROSITE" id="PS50532"/>
    </source>
</evidence>
<dbReference type="Pfam" id="PF22483">
    <property type="entry name" value="Mu-transpos_C_2"/>
    <property type="match status" value="1"/>
</dbReference>
<dbReference type="SUPFAM" id="SSF53098">
    <property type="entry name" value="Ribonuclease H-like"/>
    <property type="match status" value="1"/>
</dbReference>